<dbReference type="Proteomes" id="UP000248961">
    <property type="component" value="Unassembled WGS sequence"/>
</dbReference>
<reference evidence="8 9" key="1">
    <citation type="submission" date="2018-02" db="EMBL/GenBank/DDBJ databases">
        <title>The genomes of Aspergillus section Nigri reveals drivers in fungal speciation.</title>
        <authorList>
            <consortium name="DOE Joint Genome Institute"/>
            <person name="Vesth T.C."/>
            <person name="Nybo J."/>
            <person name="Theobald S."/>
            <person name="Brandl J."/>
            <person name="Frisvad J.C."/>
            <person name="Nielsen K.F."/>
            <person name="Lyhne E.K."/>
            <person name="Kogle M.E."/>
            <person name="Kuo A."/>
            <person name="Riley R."/>
            <person name="Clum A."/>
            <person name="Nolan M."/>
            <person name="Lipzen A."/>
            <person name="Salamov A."/>
            <person name="Henrissat B."/>
            <person name="Wiebenga A."/>
            <person name="De vries R.P."/>
            <person name="Grigoriev I.V."/>
            <person name="Mortensen U.H."/>
            <person name="Andersen M.R."/>
            <person name="Baker S.E."/>
        </authorList>
    </citation>
    <scope>NUCLEOTIDE SEQUENCE [LARGE SCALE GENOMIC DNA]</scope>
    <source>
        <strain evidence="8 9">CBS 101889</strain>
    </source>
</reference>
<keyword evidence="4 6" id="KW-0472">Membrane</keyword>
<dbReference type="InterPro" id="IPR049326">
    <property type="entry name" value="Rhodopsin_dom_fungi"/>
</dbReference>
<proteinExistence type="inferred from homology"/>
<dbReference type="OrthoDB" id="5393606at2759"/>
<dbReference type="Pfam" id="PF20684">
    <property type="entry name" value="Fung_rhodopsin"/>
    <property type="match status" value="1"/>
</dbReference>
<feature type="transmembrane region" description="Helical" evidence="6">
    <location>
        <begin position="78"/>
        <end position="102"/>
    </location>
</feature>
<gene>
    <name evidence="8" type="ORF">BO97DRAFT_346220</name>
</gene>
<feature type="transmembrane region" description="Helical" evidence="6">
    <location>
        <begin position="130"/>
        <end position="150"/>
    </location>
</feature>
<comment type="similarity">
    <text evidence="5">Belongs to the SAT4 family.</text>
</comment>
<evidence type="ECO:0000256" key="2">
    <source>
        <dbReference type="ARBA" id="ARBA00022692"/>
    </source>
</evidence>
<feature type="transmembrane region" description="Helical" evidence="6">
    <location>
        <begin position="162"/>
        <end position="187"/>
    </location>
</feature>
<evidence type="ECO:0000313" key="9">
    <source>
        <dbReference type="Proteomes" id="UP000248961"/>
    </source>
</evidence>
<dbReference type="VEuPathDB" id="FungiDB:BO97DRAFT_346220"/>
<sequence length="279" mass="31245">MGVCFICGYAQGIMGYPTPYPAGSDPNAAMATYMSAYEKEAKIEFYFQLFLIAALGLIKLAITFFYRRMFLVHKHTRMDFVFHVLIGTLVAWTLAFFLLFLFGCKEKIYLHWAPLDEVKSQCGNALAAEAALVISDLITDLMIFLLPLPIIWRLQMRTGQKLALTGVFCVGFMAVIASVVRLAIYLIVYDIGYDARYDLNQTVTTMLWWSMIEAALGLLASCLPVIRSLFNESSLDELTACLRARRIPKRSVLLLDSLTVSHPTSTPSLPDSTKVHSVV</sequence>
<keyword evidence="3 6" id="KW-1133">Transmembrane helix</keyword>
<dbReference type="STRING" id="1450537.A0A395HV60"/>
<keyword evidence="2 6" id="KW-0812">Transmembrane</keyword>
<dbReference type="InterPro" id="IPR052337">
    <property type="entry name" value="SAT4-like"/>
</dbReference>
<dbReference type="GO" id="GO:0016020">
    <property type="term" value="C:membrane"/>
    <property type="evidence" value="ECO:0007669"/>
    <property type="project" value="UniProtKB-SubCell"/>
</dbReference>
<keyword evidence="9" id="KW-1185">Reference proteome</keyword>
<comment type="subcellular location">
    <subcellularLocation>
        <location evidence="1">Membrane</location>
        <topology evidence="1">Multi-pass membrane protein</topology>
    </subcellularLocation>
</comment>
<evidence type="ECO:0000256" key="6">
    <source>
        <dbReference type="SAM" id="Phobius"/>
    </source>
</evidence>
<dbReference type="EMBL" id="KZ824286">
    <property type="protein sequence ID" value="RAL11811.1"/>
    <property type="molecule type" value="Genomic_DNA"/>
</dbReference>
<evidence type="ECO:0000313" key="8">
    <source>
        <dbReference type="EMBL" id="RAL11811.1"/>
    </source>
</evidence>
<protein>
    <recommendedName>
        <fullName evidence="7">Rhodopsin domain-containing protein</fullName>
    </recommendedName>
</protein>
<evidence type="ECO:0000259" key="7">
    <source>
        <dbReference type="Pfam" id="PF20684"/>
    </source>
</evidence>
<evidence type="ECO:0000256" key="3">
    <source>
        <dbReference type="ARBA" id="ARBA00022989"/>
    </source>
</evidence>
<dbReference type="RefSeq" id="XP_025550965.1">
    <property type="nucleotide sequence ID" value="XM_025691800.1"/>
</dbReference>
<evidence type="ECO:0000256" key="5">
    <source>
        <dbReference type="ARBA" id="ARBA00038359"/>
    </source>
</evidence>
<accession>A0A395HV60</accession>
<dbReference type="GeneID" id="37196089"/>
<evidence type="ECO:0000256" key="1">
    <source>
        <dbReference type="ARBA" id="ARBA00004141"/>
    </source>
</evidence>
<feature type="domain" description="Rhodopsin" evidence="7">
    <location>
        <begin position="39"/>
        <end position="231"/>
    </location>
</feature>
<dbReference type="PANTHER" id="PTHR33048:SF157">
    <property type="entry name" value="INTEGRAL MEMBRANE PROTEIN"/>
    <property type="match status" value="1"/>
</dbReference>
<organism evidence="8 9">
    <name type="scientific">Aspergillus homomorphus (strain CBS 101889)</name>
    <dbReference type="NCBI Taxonomy" id="1450537"/>
    <lineage>
        <taxon>Eukaryota</taxon>
        <taxon>Fungi</taxon>
        <taxon>Dikarya</taxon>
        <taxon>Ascomycota</taxon>
        <taxon>Pezizomycotina</taxon>
        <taxon>Eurotiomycetes</taxon>
        <taxon>Eurotiomycetidae</taxon>
        <taxon>Eurotiales</taxon>
        <taxon>Aspergillaceae</taxon>
        <taxon>Aspergillus</taxon>
        <taxon>Aspergillus subgen. Circumdati</taxon>
    </lineage>
</organism>
<dbReference type="PANTHER" id="PTHR33048">
    <property type="entry name" value="PTH11-LIKE INTEGRAL MEMBRANE PROTEIN (AFU_ORTHOLOGUE AFUA_5G11245)"/>
    <property type="match status" value="1"/>
</dbReference>
<dbReference type="AlphaFoldDB" id="A0A395HV60"/>
<evidence type="ECO:0000256" key="4">
    <source>
        <dbReference type="ARBA" id="ARBA00023136"/>
    </source>
</evidence>
<feature type="transmembrane region" description="Helical" evidence="6">
    <location>
        <begin position="207"/>
        <end position="226"/>
    </location>
</feature>
<feature type="transmembrane region" description="Helical" evidence="6">
    <location>
        <begin position="45"/>
        <end position="66"/>
    </location>
</feature>
<name>A0A395HV60_ASPHC</name>